<dbReference type="GO" id="GO:0022627">
    <property type="term" value="C:cytosolic small ribosomal subunit"/>
    <property type="evidence" value="ECO:0007669"/>
    <property type="project" value="TreeGrafter"/>
</dbReference>
<sequence length="92" mass="10444">MLTTEQKKNIVAEFGAEFGKGEKDSGNAAVQVALLTHNINGLKEHFNKHIHDYHSNRGLLKMIGQRKALLKYVQKKNADQYQSLIKKLGLRK</sequence>
<dbReference type="PROSITE" id="PS00362">
    <property type="entry name" value="RIBOSOMAL_S15"/>
    <property type="match status" value="1"/>
</dbReference>
<evidence type="ECO:0000313" key="7">
    <source>
        <dbReference type="Proteomes" id="UP000008963"/>
    </source>
</evidence>
<proteinExistence type="inferred from homology"/>
<evidence type="ECO:0000256" key="1">
    <source>
        <dbReference type="ARBA" id="ARBA00022980"/>
    </source>
</evidence>
<dbReference type="InterPro" id="IPR009068">
    <property type="entry name" value="uS15_NS1_RNA-bd_sf"/>
</dbReference>
<dbReference type="SMART" id="SM01387">
    <property type="entry name" value="Ribosomal_S15"/>
    <property type="match status" value="1"/>
</dbReference>
<keyword evidence="3 5" id="KW-0699">rRNA-binding</keyword>
<keyword evidence="1 3" id="KW-0689">Ribosomal protein</keyword>
<dbReference type="CDD" id="cd00677">
    <property type="entry name" value="S15_NS1_EPRS_RNA-bind"/>
    <property type="match status" value="1"/>
</dbReference>
<reference evidence="7" key="1">
    <citation type="journal article" date="2013" name="ISME J.">
        <title>A small predatory core genome in the divergent marine Bacteriovorax marinus SJ and the terrestrial Bdellovibrio bacteriovorus.</title>
        <authorList>
            <person name="Crossman L.C."/>
            <person name="Chen H."/>
            <person name="Cerdeno-Tarraga A.M."/>
            <person name="Brooks K."/>
            <person name="Quail M.A."/>
            <person name="Pineiro S.A."/>
            <person name="Hobley L."/>
            <person name="Sockett R.E."/>
            <person name="Bentley S.D."/>
            <person name="Parkhill J."/>
            <person name="Williams H.N."/>
            <person name="Stine O.C."/>
        </authorList>
    </citation>
    <scope>NUCLEOTIDE SEQUENCE [LARGE SCALE GENOMIC DNA]</scope>
    <source>
        <strain evidence="7">ATCC BAA-682 / DSM 15412 / SJ</strain>
    </source>
</reference>
<comment type="subunit">
    <text evidence="3">Part of the 30S ribosomal subunit. Forms a bridge to the 50S subunit in the 70S ribosome, contacting the 23S rRNA.</text>
</comment>
<keyword evidence="7" id="KW-1185">Reference proteome</keyword>
<dbReference type="STRING" id="862908.BMS_1507"/>
<dbReference type="OrthoDB" id="5295692at2"/>
<dbReference type="Gene3D" id="6.10.250.3130">
    <property type="match status" value="1"/>
</dbReference>
<comment type="function">
    <text evidence="3">Forms an intersubunit bridge (bridge B4) with the 23S rRNA of the 50S subunit in the ribosome.</text>
</comment>
<dbReference type="Pfam" id="PF00312">
    <property type="entry name" value="Ribosomal_S15"/>
    <property type="match status" value="1"/>
</dbReference>
<dbReference type="PANTHER" id="PTHR23321">
    <property type="entry name" value="RIBOSOMAL PROTEIN S15, BACTERIAL AND ORGANELLAR"/>
    <property type="match status" value="1"/>
</dbReference>
<comment type="similarity">
    <text evidence="3 4">Belongs to the universal ribosomal protein uS15 family.</text>
</comment>
<dbReference type="SUPFAM" id="SSF47060">
    <property type="entry name" value="S15/NS1 RNA-binding domain"/>
    <property type="match status" value="1"/>
</dbReference>
<accession>E1X0D6</accession>
<organism evidence="6 7">
    <name type="scientific">Halobacteriovorax marinus (strain ATCC BAA-682 / DSM 15412 / SJ)</name>
    <name type="common">Bacteriovorax marinus</name>
    <dbReference type="NCBI Taxonomy" id="862908"/>
    <lineage>
        <taxon>Bacteria</taxon>
        <taxon>Pseudomonadati</taxon>
        <taxon>Bdellovibrionota</taxon>
        <taxon>Bacteriovoracia</taxon>
        <taxon>Bacteriovoracales</taxon>
        <taxon>Halobacteriovoraceae</taxon>
        <taxon>Halobacteriovorax</taxon>
    </lineage>
</organism>
<dbReference type="AlphaFoldDB" id="E1X0D6"/>
<dbReference type="EMBL" id="FQ312005">
    <property type="protein sequence ID" value="CBW26364.1"/>
    <property type="molecule type" value="Genomic_DNA"/>
</dbReference>
<dbReference type="InterPro" id="IPR005290">
    <property type="entry name" value="Ribosomal_uS15_bac-type"/>
</dbReference>
<dbReference type="eggNOG" id="COG0184">
    <property type="taxonomic scope" value="Bacteria"/>
</dbReference>
<keyword evidence="3 5" id="KW-0694">RNA-binding</keyword>
<evidence type="ECO:0000256" key="3">
    <source>
        <dbReference type="HAMAP-Rule" id="MF_01343"/>
    </source>
</evidence>
<evidence type="ECO:0000256" key="2">
    <source>
        <dbReference type="ARBA" id="ARBA00023274"/>
    </source>
</evidence>
<gene>
    <name evidence="3 6" type="primary">rpsO</name>
    <name evidence="6" type="ordered locus">BMS_1507</name>
</gene>
<dbReference type="InterPro" id="IPR000589">
    <property type="entry name" value="Ribosomal_uS15"/>
</dbReference>
<dbReference type="RefSeq" id="WP_014244147.1">
    <property type="nucleotide sequence ID" value="NC_016620.1"/>
</dbReference>
<dbReference type="GO" id="GO:0019843">
    <property type="term" value="F:rRNA binding"/>
    <property type="evidence" value="ECO:0007669"/>
    <property type="project" value="UniProtKB-UniRule"/>
</dbReference>
<evidence type="ECO:0000256" key="4">
    <source>
        <dbReference type="RuleBase" id="RU003919"/>
    </source>
</evidence>
<dbReference type="Gene3D" id="1.10.287.10">
    <property type="entry name" value="S15/NS1, RNA-binding"/>
    <property type="match status" value="1"/>
</dbReference>
<protein>
    <recommendedName>
        <fullName evidence="3">Small ribosomal subunit protein uS15</fullName>
    </recommendedName>
</protein>
<evidence type="ECO:0000256" key="5">
    <source>
        <dbReference type="RuleBase" id="RU004524"/>
    </source>
</evidence>
<evidence type="ECO:0000313" key="6">
    <source>
        <dbReference type="EMBL" id="CBW26364.1"/>
    </source>
</evidence>
<dbReference type="Proteomes" id="UP000008963">
    <property type="component" value="Chromosome"/>
</dbReference>
<dbReference type="PATRIC" id="fig|862908.3.peg.1436"/>
<dbReference type="GO" id="GO:0003735">
    <property type="term" value="F:structural constituent of ribosome"/>
    <property type="evidence" value="ECO:0007669"/>
    <property type="project" value="InterPro"/>
</dbReference>
<name>E1X0D6_HALMS</name>
<keyword evidence="2 3" id="KW-0687">Ribonucleoprotein</keyword>
<dbReference type="KEGG" id="bmx:BMS_1507"/>
<dbReference type="NCBIfam" id="TIGR00952">
    <property type="entry name" value="S15_bact"/>
    <property type="match status" value="1"/>
</dbReference>
<comment type="function">
    <text evidence="3 5">One of the primary rRNA binding proteins, it binds directly to 16S rRNA where it helps nucleate assembly of the platform of the 30S subunit by binding and bridging several RNA helices of the 16S rRNA.</text>
</comment>
<dbReference type="HOGENOM" id="CLU_148518_0_0_7"/>
<dbReference type="HAMAP" id="MF_01343_B">
    <property type="entry name" value="Ribosomal_uS15_B"/>
    <property type="match status" value="1"/>
</dbReference>
<dbReference type="PANTHER" id="PTHR23321:SF26">
    <property type="entry name" value="SMALL RIBOSOMAL SUBUNIT PROTEIN US15M"/>
    <property type="match status" value="1"/>
</dbReference>
<dbReference type="GO" id="GO:0006412">
    <property type="term" value="P:translation"/>
    <property type="evidence" value="ECO:0007669"/>
    <property type="project" value="UniProtKB-UniRule"/>
</dbReference>